<comment type="caution">
    <text evidence="2">The sequence shown here is derived from an EMBL/GenBank/DDBJ whole genome shotgun (WGS) entry which is preliminary data.</text>
</comment>
<dbReference type="GO" id="GO:0005634">
    <property type="term" value="C:nucleus"/>
    <property type="evidence" value="ECO:0007669"/>
    <property type="project" value="TreeGrafter"/>
</dbReference>
<dbReference type="Gene3D" id="1.25.10.10">
    <property type="entry name" value="Leucine-rich Repeat Variant"/>
    <property type="match status" value="1"/>
</dbReference>
<sequence length="550" mass="62700">MNNEDEINTAYQLILNLNSTNNKLRDESIDEIPRLSAQLGPERTIEELIPFIINSPVYTEESLNKSIKQFSKFDFSEYTEDYLNALFEAVRPLSEIEIISTRKELVKFLVHACSSVDSEISEKVLPFWINDFFKNEWPVVNSTGVNLMIETLNCFSKEARENLISDFIDFANSEIPPIVKKVVASACVKVIKYSDNPEIVEMVKTFSKCSSPTIAYELPEFLVEYFSKPNYDKDSAIEIFNNLLCSKNWRIRCKLFMTLKTINDTKQLPSDLLINAFEAGAGDKDDEVRIAVAQQTPLLSSLKNHSDNLNNNSGNIDDINNESKVSEILNNLMTDKSPHVRSAMMDTLSNSSDTESVKNYLTKLLDDKVREVRAAALEALRLMDLPESDVISLLLGFLNPENESEQREWRERRDVVTIFIEKKLKSTELFKELINDDASIVRNSIIRNMTLLTQFNENDLLPIISDASENEDYQIRQAAALILISGNFFNQEGIQILDKLAKDKISNVRLTIAKFVPRNLLIHTQFENDEDEDVKFSAEGEICSISSLVY</sequence>
<dbReference type="InterPro" id="IPR051023">
    <property type="entry name" value="PP2A_Regulatory_Subunit_A"/>
</dbReference>
<keyword evidence="1" id="KW-0677">Repeat</keyword>
<evidence type="ECO:0000313" key="3">
    <source>
        <dbReference type="Proteomes" id="UP000179807"/>
    </source>
</evidence>
<dbReference type="AlphaFoldDB" id="A0A1J4J290"/>
<dbReference type="SUPFAM" id="SSF48371">
    <property type="entry name" value="ARM repeat"/>
    <property type="match status" value="1"/>
</dbReference>
<dbReference type="EMBL" id="MLAK01001459">
    <property type="protein sequence ID" value="OHS92865.1"/>
    <property type="molecule type" value="Genomic_DNA"/>
</dbReference>
<protein>
    <recommendedName>
        <fullName evidence="4">HEAT repeat family protein</fullName>
    </recommendedName>
</protein>
<dbReference type="PANTHER" id="PTHR10648">
    <property type="entry name" value="SERINE/THREONINE-PROTEIN PHOSPHATASE PP2A 65 KDA REGULATORY SUBUNIT"/>
    <property type="match status" value="1"/>
</dbReference>
<dbReference type="GO" id="GO:0019888">
    <property type="term" value="F:protein phosphatase regulator activity"/>
    <property type="evidence" value="ECO:0007669"/>
    <property type="project" value="TreeGrafter"/>
</dbReference>
<keyword evidence="3" id="KW-1185">Reference proteome</keyword>
<dbReference type="GO" id="GO:0000159">
    <property type="term" value="C:protein phosphatase type 2A complex"/>
    <property type="evidence" value="ECO:0007669"/>
    <property type="project" value="TreeGrafter"/>
</dbReference>
<dbReference type="VEuPathDB" id="TrichDB:TRFO_12235"/>
<dbReference type="GO" id="GO:0005829">
    <property type="term" value="C:cytosol"/>
    <property type="evidence" value="ECO:0007669"/>
    <property type="project" value="TreeGrafter"/>
</dbReference>
<evidence type="ECO:0008006" key="4">
    <source>
        <dbReference type="Google" id="ProtNLM"/>
    </source>
</evidence>
<accession>A0A1J4J290</accession>
<dbReference type="GeneID" id="94831214"/>
<reference evidence="2" key="1">
    <citation type="submission" date="2016-10" db="EMBL/GenBank/DDBJ databases">
        <authorList>
            <person name="Benchimol M."/>
            <person name="Almeida L.G."/>
            <person name="Vasconcelos A.T."/>
            <person name="Perreira-Neves A."/>
            <person name="Rosa I.A."/>
            <person name="Tasca T."/>
            <person name="Bogo M.R."/>
            <person name="de Souza W."/>
        </authorList>
    </citation>
    <scope>NUCLEOTIDE SEQUENCE [LARGE SCALE GENOMIC DNA]</scope>
    <source>
        <strain evidence="2">K</strain>
    </source>
</reference>
<organism evidence="2 3">
    <name type="scientific">Tritrichomonas foetus</name>
    <dbReference type="NCBI Taxonomy" id="1144522"/>
    <lineage>
        <taxon>Eukaryota</taxon>
        <taxon>Metamonada</taxon>
        <taxon>Parabasalia</taxon>
        <taxon>Tritrichomonadida</taxon>
        <taxon>Tritrichomonadidae</taxon>
        <taxon>Tritrichomonas</taxon>
    </lineage>
</organism>
<proteinExistence type="predicted"/>
<evidence type="ECO:0000313" key="2">
    <source>
        <dbReference type="EMBL" id="OHS92865.1"/>
    </source>
</evidence>
<evidence type="ECO:0000256" key="1">
    <source>
        <dbReference type="ARBA" id="ARBA00022737"/>
    </source>
</evidence>
<dbReference type="RefSeq" id="XP_068346002.1">
    <property type="nucleotide sequence ID" value="XM_068496510.1"/>
</dbReference>
<dbReference type="Pfam" id="PF13646">
    <property type="entry name" value="HEAT_2"/>
    <property type="match status" value="1"/>
</dbReference>
<dbReference type="Proteomes" id="UP000179807">
    <property type="component" value="Unassembled WGS sequence"/>
</dbReference>
<gene>
    <name evidence="2" type="ORF">TRFO_12235</name>
</gene>
<name>A0A1J4J290_9EUKA</name>
<dbReference type="InterPro" id="IPR011989">
    <property type="entry name" value="ARM-like"/>
</dbReference>
<dbReference type="InterPro" id="IPR016024">
    <property type="entry name" value="ARM-type_fold"/>
</dbReference>
<dbReference type="PANTHER" id="PTHR10648:SF4">
    <property type="entry name" value="PROTEIN PHOSPHATASE 2 (FORMERLY 2A), REGULATORY SUBUNIT A, BETA ISOFORM-RELATED"/>
    <property type="match status" value="1"/>
</dbReference>